<name>A0A369KHV4_9BACT</name>
<evidence type="ECO:0000313" key="2">
    <source>
        <dbReference type="EMBL" id="RDB31373.1"/>
    </source>
</evidence>
<evidence type="ECO:0000256" key="1">
    <source>
        <dbReference type="SAM" id="Phobius"/>
    </source>
</evidence>
<accession>A0A369KHV4</accession>
<keyword evidence="1" id="KW-0472">Membrane</keyword>
<dbReference type="RefSeq" id="WP_114544428.1">
    <property type="nucleotide sequence ID" value="NZ_QQBG01000017.1"/>
</dbReference>
<comment type="caution">
    <text evidence="2">The sequence shown here is derived from an EMBL/GenBank/DDBJ whole genome shotgun (WGS) entry which is preliminary data.</text>
</comment>
<keyword evidence="1" id="KW-1133">Transmembrane helix</keyword>
<feature type="transmembrane region" description="Helical" evidence="1">
    <location>
        <begin position="76"/>
        <end position="99"/>
    </location>
</feature>
<reference evidence="2 3" key="1">
    <citation type="submission" date="2018-07" db="EMBL/GenBank/DDBJ databases">
        <title>Comparative genomics of the Candidatus Parilichlamydiaceae reveals evidence of convergent evolution and genome reduction in the phylum Chlamydiae.</title>
        <authorList>
            <person name="Taylor-Brown A."/>
            <person name="Polkinghorne A."/>
        </authorList>
    </citation>
    <scope>NUCLEOTIDE SEQUENCE [LARGE SCALE GENOMIC DNA]</scope>
    <source>
        <strain evidence="2 3">Hat2</strain>
    </source>
</reference>
<dbReference type="EMBL" id="QQBG01000017">
    <property type="protein sequence ID" value="RDB31373.1"/>
    <property type="molecule type" value="Genomic_DNA"/>
</dbReference>
<dbReference type="AlphaFoldDB" id="A0A369KHV4"/>
<dbReference type="Proteomes" id="UP000253816">
    <property type="component" value="Unassembled WGS sequence"/>
</dbReference>
<organism evidence="2 3">
    <name type="scientific">Candidatus Similichlamydia laticola</name>
    <dbReference type="NCBI Taxonomy" id="2170265"/>
    <lineage>
        <taxon>Bacteria</taxon>
        <taxon>Pseudomonadati</taxon>
        <taxon>Chlamydiota</taxon>
        <taxon>Chlamydiia</taxon>
        <taxon>Parachlamydiales</taxon>
        <taxon>Candidatus Parilichlamydiaceae</taxon>
        <taxon>Candidatus Similichlamydia</taxon>
    </lineage>
</organism>
<gene>
    <name evidence="2" type="ORF">HAT2_00522</name>
</gene>
<protein>
    <submittedName>
        <fullName evidence="2">Uncharacterized protein</fullName>
    </submittedName>
</protein>
<keyword evidence="3" id="KW-1185">Reference proteome</keyword>
<feature type="transmembrane region" description="Helical" evidence="1">
    <location>
        <begin position="177"/>
        <end position="197"/>
    </location>
</feature>
<proteinExistence type="predicted"/>
<sequence>MTIFSKNITNKSCYKWICCPCRVVTCATQVLSRQLVSLIRLLNGTRNEIECRGFYSDPLLSQSCCFSVKTVALGTILGSIASFFGFPQIPLFLCGLALVSILTDLYRTSFCLELSGSWERRLSCGFLCKESLKNCFNFSQESLQHYVEGFSFLLSLQGLCFSLVGSCLGLAMFHGNAFFLLCVLFVWLYCLFFQKALERYFALSNFQRVMAMLSRDIGTPDPIDEVCQKFLNSCSVELKQLCSSKDSCLSLFEKVKEQLKCLRTHLKDLNLSGVLASALIISKSPEEWRSLMREGVMLRIMLQRIEDLFTDLDADLALVESRGLIPRNFCGDMPSWNLFLLDRCMLAISCDHKAQKISHLVIHCFNVANLIFPGCVSEEIYRDVLLYL</sequence>
<keyword evidence="1" id="KW-0812">Transmembrane</keyword>
<evidence type="ECO:0000313" key="3">
    <source>
        <dbReference type="Proteomes" id="UP000253816"/>
    </source>
</evidence>